<evidence type="ECO:0000256" key="4">
    <source>
        <dbReference type="ARBA" id="ARBA00023125"/>
    </source>
</evidence>
<sequence length="428" mass="49851">LDSIRTYFETYLKYNHQFYLLHYEHLIIYINTGFIISYRTTSVVQLTFLFSIMGGCSVHGCMSRTGSKYKKIHGNIQFFRFPFPKNPTELARRRQWLGNLKFPSGWKPAPTSMICEKHFEANMFYPKSSLMGKFFLKGNAIPTINVLSPPDHTYSKNCQSIEVKLDLSTPNSEDQVTGCVPMELISPQHISSTLHSIPFDFHIQEVEVQSTCHDCHYYSKKIENLNSVISSMKKTIETMSKQISVLEDESISKHTFFNSDLLNNLKVKNSKNRSFTNESIKDALKLRMTCGKSGYELLREYLPLPCTRTLQKRTEYFMFNVEGQNTKNSPSRSQKMIDPQIMCTMSLPYKKTPYNPSRKIQVRQKRKSQLNLLVRFNRSKISNKTYNLFAKKFFSEMKSQIHSARKRMNLTDKNKSAKRINKLRSLNL</sequence>
<accession>A0A0K2UNB1</accession>
<feature type="coiled-coil region" evidence="6">
    <location>
        <begin position="222"/>
        <end position="249"/>
    </location>
</feature>
<dbReference type="PANTHER" id="PTHR46600:SF11">
    <property type="entry name" value="THAP DOMAIN-CONTAINING PROTEIN 10"/>
    <property type="match status" value="1"/>
</dbReference>
<dbReference type="InterPro" id="IPR026516">
    <property type="entry name" value="THAP1/10"/>
</dbReference>
<keyword evidence="3" id="KW-0862">Zinc</keyword>
<evidence type="ECO:0000256" key="6">
    <source>
        <dbReference type="SAM" id="Coils"/>
    </source>
</evidence>
<dbReference type="AlphaFoldDB" id="A0A0K2UNB1"/>
<name>A0A0K2UNB1_LEPSM</name>
<dbReference type="OrthoDB" id="7554644at2759"/>
<evidence type="ECO:0000256" key="1">
    <source>
        <dbReference type="ARBA" id="ARBA00022723"/>
    </source>
</evidence>
<evidence type="ECO:0000256" key="5">
    <source>
        <dbReference type="PROSITE-ProRule" id="PRU00309"/>
    </source>
</evidence>
<feature type="domain" description="THAP-type" evidence="7">
    <location>
        <begin position="52"/>
        <end position="145"/>
    </location>
</feature>
<protein>
    <submittedName>
        <fullName evidence="8">Putative LOC100151273 [Danio rerio]</fullName>
    </submittedName>
</protein>
<keyword evidence="6" id="KW-0175">Coiled coil</keyword>
<evidence type="ECO:0000256" key="3">
    <source>
        <dbReference type="ARBA" id="ARBA00022833"/>
    </source>
</evidence>
<reference evidence="8" key="1">
    <citation type="submission" date="2014-05" db="EMBL/GenBank/DDBJ databases">
        <authorList>
            <person name="Chronopoulou M."/>
        </authorList>
    </citation>
    <scope>NUCLEOTIDE SEQUENCE</scope>
    <source>
        <tissue evidence="8">Whole organism</tissue>
    </source>
</reference>
<dbReference type="SMART" id="SM00692">
    <property type="entry name" value="DM3"/>
    <property type="match status" value="1"/>
</dbReference>
<keyword evidence="1" id="KW-0479">Metal-binding</keyword>
<keyword evidence="2 5" id="KW-0863">Zinc-finger</keyword>
<dbReference type="PROSITE" id="PS50950">
    <property type="entry name" value="ZF_THAP"/>
    <property type="match status" value="1"/>
</dbReference>
<evidence type="ECO:0000259" key="7">
    <source>
        <dbReference type="PROSITE" id="PS50950"/>
    </source>
</evidence>
<dbReference type="Pfam" id="PF05485">
    <property type="entry name" value="THAP"/>
    <property type="match status" value="1"/>
</dbReference>
<dbReference type="GO" id="GO:0043565">
    <property type="term" value="F:sequence-specific DNA binding"/>
    <property type="evidence" value="ECO:0007669"/>
    <property type="project" value="InterPro"/>
</dbReference>
<evidence type="ECO:0000313" key="8">
    <source>
        <dbReference type="EMBL" id="CDW39748.1"/>
    </source>
</evidence>
<keyword evidence="4 5" id="KW-0238">DNA-binding</keyword>
<dbReference type="PANTHER" id="PTHR46600">
    <property type="entry name" value="THAP DOMAIN-CONTAINING"/>
    <property type="match status" value="1"/>
</dbReference>
<dbReference type="SUPFAM" id="SSF57716">
    <property type="entry name" value="Glucocorticoid receptor-like (DNA-binding domain)"/>
    <property type="match status" value="1"/>
</dbReference>
<feature type="non-terminal residue" evidence="8">
    <location>
        <position position="1"/>
    </location>
</feature>
<evidence type="ECO:0000256" key="2">
    <source>
        <dbReference type="ARBA" id="ARBA00022771"/>
    </source>
</evidence>
<dbReference type="InterPro" id="IPR006612">
    <property type="entry name" value="THAP_Znf"/>
</dbReference>
<dbReference type="GO" id="GO:0008270">
    <property type="term" value="F:zinc ion binding"/>
    <property type="evidence" value="ECO:0007669"/>
    <property type="project" value="UniProtKB-KW"/>
</dbReference>
<dbReference type="SMART" id="SM00980">
    <property type="entry name" value="THAP"/>
    <property type="match status" value="1"/>
</dbReference>
<dbReference type="EMBL" id="HACA01022387">
    <property type="protein sequence ID" value="CDW39748.1"/>
    <property type="molecule type" value="Transcribed_RNA"/>
</dbReference>
<organism evidence="8">
    <name type="scientific">Lepeophtheirus salmonis</name>
    <name type="common">Salmon louse</name>
    <name type="synonym">Caligus salmonis</name>
    <dbReference type="NCBI Taxonomy" id="72036"/>
    <lineage>
        <taxon>Eukaryota</taxon>
        <taxon>Metazoa</taxon>
        <taxon>Ecdysozoa</taxon>
        <taxon>Arthropoda</taxon>
        <taxon>Crustacea</taxon>
        <taxon>Multicrustacea</taxon>
        <taxon>Hexanauplia</taxon>
        <taxon>Copepoda</taxon>
        <taxon>Siphonostomatoida</taxon>
        <taxon>Caligidae</taxon>
        <taxon>Lepeophtheirus</taxon>
    </lineage>
</organism>
<proteinExistence type="predicted"/>